<dbReference type="AlphaFoldDB" id="A0A4C2A2V7"/>
<evidence type="ECO:0000313" key="2">
    <source>
        <dbReference type="EMBL" id="GBP95291.1"/>
    </source>
</evidence>
<accession>A0A4C2A2V7</accession>
<organism evidence="2 3">
    <name type="scientific">Eumeta variegata</name>
    <name type="common">Bagworm moth</name>
    <name type="synonym">Eumeta japonica</name>
    <dbReference type="NCBI Taxonomy" id="151549"/>
    <lineage>
        <taxon>Eukaryota</taxon>
        <taxon>Metazoa</taxon>
        <taxon>Ecdysozoa</taxon>
        <taxon>Arthropoda</taxon>
        <taxon>Hexapoda</taxon>
        <taxon>Insecta</taxon>
        <taxon>Pterygota</taxon>
        <taxon>Neoptera</taxon>
        <taxon>Endopterygota</taxon>
        <taxon>Lepidoptera</taxon>
        <taxon>Glossata</taxon>
        <taxon>Ditrysia</taxon>
        <taxon>Tineoidea</taxon>
        <taxon>Psychidae</taxon>
        <taxon>Oiketicinae</taxon>
        <taxon>Eumeta</taxon>
    </lineage>
</organism>
<reference evidence="2 3" key="1">
    <citation type="journal article" date="2019" name="Commun. Biol.">
        <title>The bagworm genome reveals a unique fibroin gene that provides high tensile strength.</title>
        <authorList>
            <person name="Kono N."/>
            <person name="Nakamura H."/>
            <person name="Ohtoshi R."/>
            <person name="Tomita M."/>
            <person name="Numata K."/>
            <person name="Arakawa K."/>
        </authorList>
    </citation>
    <scope>NUCLEOTIDE SEQUENCE [LARGE SCALE GENOMIC DNA]</scope>
</reference>
<dbReference type="OrthoDB" id="8122644at2759"/>
<sequence length="112" mass="12518">MSECRKVYTRKSSISAAKRQRETEEGSTSTISPPHTRARSPATQCGPLYVLPNGEAAACWVTISATCHRGANVRFVHHLIVFAIDENVGHHIRPPIAVRERDQNIHKLYNCL</sequence>
<comment type="caution">
    <text evidence="2">The sequence shown here is derived from an EMBL/GenBank/DDBJ whole genome shotgun (WGS) entry which is preliminary data.</text>
</comment>
<dbReference type="EMBL" id="BGZK01002609">
    <property type="protein sequence ID" value="GBP95291.1"/>
    <property type="molecule type" value="Genomic_DNA"/>
</dbReference>
<gene>
    <name evidence="2" type="ORF">EVAR_97236_1</name>
</gene>
<keyword evidence="3" id="KW-1185">Reference proteome</keyword>
<evidence type="ECO:0000313" key="3">
    <source>
        <dbReference type="Proteomes" id="UP000299102"/>
    </source>
</evidence>
<feature type="region of interest" description="Disordered" evidence="1">
    <location>
        <begin position="1"/>
        <end position="42"/>
    </location>
</feature>
<evidence type="ECO:0000256" key="1">
    <source>
        <dbReference type="SAM" id="MobiDB-lite"/>
    </source>
</evidence>
<dbReference type="Proteomes" id="UP000299102">
    <property type="component" value="Unassembled WGS sequence"/>
</dbReference>
<protein>
    <submittedName>
        <fullName evidence="2">Uncharacterized protein</fullName>
    </submittedName>
</protein>
<proteinExistence type="predicted"/>
<name>A0A4C2A2V7_EUMVA</name>